<keyword evidence="2" id="KW-1185">Reference proteome</keyword>
<protein>
    <submittedName>
        <fullName evidence="1">Uncharacterized protein DUF4127</fullName>
    </submittedName>
</protein>
<dbReference type="Proteomes" id="UP000245535">
    <property type="component" value="Unassembled WGS sequence"/>
</dbReference>
<dbReference type="OrthoDB" id="9789552at2"/>
<dbReference type="AlphaFoldDB" id="A0A315ZGD0"/>
<reference evidence="1 2" key="1">
    <citation type="submission" date="2018-03" db="EMBL/GenBank/DDBJ databases">
        <title>Genomic Encyclopedia of Archaeal and Bacterial Type Strains, Phase II (KMG-II): from individual species to whole genera.</title>
        <authorList>
            <person name="Goeker M."/>
        </authorList>
    </citation>
    <scope>NUCLEOTIDE SEQUENCE [LARGE SCALE GENOMIC DNA]</scope>
    <source>
        <strain evidence="1 2">DSM 28229</strain>
    </source>
</reference>
<dbReference type="EMBL" id="QGDO01000001">
    <property type="protein sequence ID" value="PWJ43804.1"/>
    <property type="molecule type" value="Genomic_DNA"/>
</dbReference>
<comment type="caution">
    <text evidence="1">The sequence shown here is derived from an EMBL/GenBank/DDBJ whole genome shotgun (WGS) entry which is preliminary data.</text>
</comment>
<gene>
    <name evidence="1" type="ORF">BC781_101150</name>
</gene>
<evidence type="ECO:0000313" key="2">
    <source>
        <dbReference type="Proteomes" id="UP000245535"/>
    </source>
</evidence>
<accession>A0A315ZGD0</accession>
<name>A0A315ZGD0_SEDFL</name>
<dbReference type="RefSeq" id="WP_158281357.1">
    <property type="nucleotide sequence ID" value="NZ_QGDO01000001.1"/>
</dbReference>
<organism evidence="1 2">
    <name type="scientific">Sediminitomix flava</name>
    <dbReference type="NCBI Taxonomy" id="379075"/>
    <lineage>
        <taxon>Bacteria</taxon>
        <taxon>Pseudomonadati</taxon>
        <taxon>Bacteroidota</taxon>
        <taxon>Cytophagia</taxon>
        <taxon>Cytophagales</taxon>
        <taxon>Flammeovirgaceae</taxon>
        <taxon>Sediminitomix</taxon>
    </lineage>
</organism>
<dbReference type="InterPro" id="IPR025394">
    <property type="entry name" value="DUF4127"/>
</dbReference>
<dbReference type="Pfam" id="PF13552">
    <property type="entry name" value="DUF4127"/>
    <property type="match status" value="1"/>
</dbReference>
<proteinExistence type="predicted"/>
<sequence length="508" mass="58613">MNILYIPLDERPCNYEYPKMIGALQKEVNFIAPPKSLLNKKKESADIELLWDWIFDHATEADIAIVSVEMLVYGGLLPSRLHQDSVDTLLERLNRLKILKERNPKLNIYASNLIMRTPHYDSSEEEPDYYADFGEAIFKWAWFNDKKEREGLSGEEQSELDSITEKLPEAHLADYSQRREKNVVVNVAVVDLVKEGTIEFLSIPQDDSAPYGFTAIDQKKVIKHIIGNRLQSKVHMYPGADEVGCTLLARAFVEAKPCRPKVYVMFSSVNSEQIIPMYEDRPLAESLKAHILASGALWVDDPKEASFILAVNTAGKVMMESWDQDEKDVTYSSFRNLRFFVDKIKNFQKRGYKVAVADVAFANGGETELVHMLDEARAFDDLIAYASWNTNCNTTGTVLATSILGYTSDLKEELTYNKVYHLLEDWIYQGVIRMDMVKNYLPTIDTSYYIFNGKDKEIHQEMERRLREEWAKNILYSFKEVEIEQLGVYTPWNRMFEIGLDLDLNYKI</sequence>
<evidence type="ECO:0000313" key="1">
    <source>
        <dbReference type="EMBL" id="PWJ43804.1"/>
    </source>
</evidence>